<keyword evidence="6 12" id="KW-1133">Transmembrane helix</keyword>
<evidence type="ECO:0000256" key="7">
    <source>
        <dbReference type="ARBA" id="ARBA00023136"/>
    </source>
</evidence>
<dbReference type="InterPro" id="IPR000772">
    <property type="entry name" value="Ricin_B_lectin"/>
</dbReference>
<dbReference type="Gene3D" id="2.80.10.50">
    <property type="match status" value="1"/>
</dbReference>
<keyword evidence="9" id="KW-0675">Receptor</keyword>
<keyword evidence="7 12" id="KW-0472">Membrane</keyword>
<dbReference type="Pfam" id="PF24562">
    <property type="entry name" value="CysR_MRC2_N"/>
    <property type="match status" value="1"/>
</dbReference>
<evidence type="ECO:0000256" key="9">
    <source>
        <dbReference type="ARBA" id="ARBA00023170"/>
    </source>
</evidence>
<dbReference type="InterPro" id="IPR016187">
    <property type="entry name" value="CTDL_fold"/>
</dbReference>
<dbReference type="STRING" id="409849.ENSPMGP00000008301"/>
<evidence type="ECO:0000256" key="12">
    <source>
        <dbReference type="SAM" id="Phobius"/>
    </source>
</evidence>
<keyword evidence="10" id="KW-0325">Glycoprotein</keyword>
<dbReference type="Pfam" id="PF00040">
    <property type="entry name" value="fn2"/>
    <property type="match status" value="1"/>
</dbReference>
<protein>
    <submittedName>
        <fullName evidence="16">Uncharacterized protein</fullName>
    </submittedName>
</protein>
<dbReference type="PANTHER" id="PTHR22803">
    <property type="entry name" value="MANNOSE, PHOSPHOLIPASE, LECTIN RECEPTOR RELATED"/>
    <property type="match status" value="1"/>
</dbReference>
<dbReference type="InterPro" id="IPR050111">
    <property type="entry name" value="C-type_lectin/snaclec_domain"/>
</dbReference>
<dbReference type="FunFam" id="3.10.100.10:FF:000047">
    <property type="entry name" value="lymphocyte antigen 75"/>
    <property type="match status" value="1"/>
</dbReference>
<dbReference type="Pfam" id="PF00059">
    <property type="entry name" value="Lectin_C"/>
    <property type="match status" value="8"/>
</dbReference>
<dbReference type="SUPFAM" id="SSF56436">
    <property type="entry name" value="C-type lectin-like"/>
    <property type="match status" value="10"/>
</dbReference>
<dbReference type="CDD" id="cd00062">
    <property type="entry name" value="FN2"/>
    <property type="match status" value="1"/>
</dbReference>
<feature type="domain" description="C-type lectin" evidence="14">
    <location>
        <begin position="1526"/>
        <end position="1650"/>
    </location>
</feature>
<keyword evidence="17" id="KW-1185">Reference proteome</keyword>
<dbReference type="InterPro" id="IPR001304">
    <property type="entry name" value="C-type_lectin-like"/>
</dbReference>
<dbReference type="Gene3D" id="3.10.100.10">
    <property type="entry name" value="Mannose-Binding Protein A, subunit A"/>
    <property type="match status" value="9"/>
</dbReference>
<evidence type="ECO:0000256" key="13">
    <source>
        <dbReference type="SAM" id="SignalP"/>
    </source>
</evidence>
<dbReference type="PROSITE" id="PS51092">
    <property type="entry name" value="FN2_2"/>
    <property type="match status" value="1"/>
</dbReference>
<dbReference type="InterPro" id="IPR000562">
    <property type="entry name" value="FN_type2_dom"/>
</dbReference>
<evidence type="ECO:0000256" key="1">
    <source>
        <dbReference type="ARBA" id="ARBA00004167"/>
    </source>
</evidence>
<keyword evidence="3 12" id="KW-0812">Transmembrane</keyword>
<feature type="chain" id="PRO_5017208398" evidence="13">
    <location>
        <begin position="26"/>
        <end position="1711"/>
    </location>
</feature>
<feature type="domain" description="C-type lectin" evidence="14">
    <location>
        <begin position="1373"/>
        <end position="1483"/>
    </location>
</feature>
<dbReference type="SMART" id="SM00059">
    <property type="entry name" value="FN2"/>
    <property type="match status" value="1"/>
</dbReference>
<feature type="domain" description="C-type lectin" evidence="14">
    <location>
        <begin position="516"/>
        <end position="622"/>
    </location>
</feature>
<feature type="domain" description="C-type lectin" evidence="14">
    <location>
        <begin position="933"/>
        <end position="1056"/>
    </location>
</feature>
<name>A0A3B3ZVH9_9GOBI</name>
<keyword evidence="2" id="KW-0254">Endocytosis</keyword>
<dbReference type="SUPFAM" id="SSF57440">
    <property type="entry name" value="Kringle-like"/>
    <property type="match status" value="1"/>
</dbReference>
<dbReference type="Gene3D" id="2.10.10.10">
    <property type="entry name" value="Fibronectin, type II, collagen-binding"/>
    <property type="match status" value="1"/>
</dbReference>
<evidence type="ECO:0000256" key="3">
    <source>
        <dbReference type="ARBA" id="ARBA00022692"/>
    </source>
</evidence>
<evidence type="ECO:0000256" key="5">
    <source>
        <dbReference type="ARBA" id="ARBA00022737"/>
    </source>
</evidence>
<evidence type="ECO:0000259" key="14">
    <source>
        <dbReference type="PROSITE" id="PS50041"/>
    </source>
</evidence>
<feature type="signal peptide" evidence="13">
    <location>
        <begin position="1"/>
        <end position="25"/>
    </location>
</feature>
<keyword evidence="8 11" id="KW-1015">Disulfide bond</keyword>
<dbReference type="InterPro" id="IPR035992">
    <property type="entry name" value="Ricin_B-like_lectins"/>
</dbReference>
<comment type="subcellular location">
    <subcellularLocation>
        <location evidence="1">Membrane</location>
        <topology evidence="1">Single-pass membrane protein</topology>
    </subcellularLocation>
</comment>
<feature type="disulfide bond" evidence="11">
    <location>
        <begin position="187"/>
        <end position="214"/>
    </location>
</feature>
<dbReference type="InterPro" id="IPR013806">
    <property type="entry name" value="Kringle-like"/>
</dbReference>
<dbReference type="InterPro" id="IPR016186">
    <property type="entry name" value="C-type_lectin-like/link_sf"/>
</dbReference>
<feature type="transmembrane region" description="Helical" evidence="12">
    <location>
        <begin position="1660"/>
        <end position="1681"/>
    </location>
</feature>
<dbReference type="GO" id="GO:0006897">
    <property type="term" value="P:endocytosis"/>
    <property type="evidence" value="ECO:0007669"/>
    <property type="project" value="UniProtKB-KW"/>
</dbReference>
<keyword evidence="5" id="KW-0677">Repeat</keyword>
<keyword evidence="4 13" id="KW-0732">Signal</keyword>
<dbReference type="GO" id="GO:0016020">
    <property type="term" value="C:membrane"/>
    <property type="evidence" value="ECO:0007669"/>
    <property type="project" value="UniProtKB-SubCell"/>
</dbReference>
<evidence type="ECO:0000256" key="6">
    <source>
        <dbReference type="ARBA" id="ARBA00022989"/>
    </source>
</evidence>
<evidence type="ECO:0000256" key="11">
    <source>
        <dbReference type="PROSITE-ProRule" id="PRU00479"/>
    </source>
</evidence>
<dbReference type="PROSITE" id="PS50041">
    <property type="entry name" value="C_TYPE_LECTIN_2"/>
    <property type="match status" value="8"/>
</dbReference>
<dbReference type="Ensembl" id="ENSPMGT00000008834.1">
    <property type="protein sequence ID" value="ENSPMGP00000008301.1"/>
    <property type="gene ID" value="ENSPMGG00000006872.1"/>
</dbReference>
<feature type="domain" description="C-type lectin" evidence="14">
    <location>
        <begin position="1084"/>
        <end position="1188"/>
    </location>
</feature>
<evidence type="ECO:0000259" key="15">
    <source>
        <dbReference type="PROSITE" id="PS51092"/>
    </source>
</evidence>
<feature type="domain" description="C-type lectin" evidence="14">
    <location>
        <begin position="1225"/>
        <end position="1333"/>
    </location>
</feature>
<evidence type="ECO:0000256" key="8">
    <source>
        <dbReference type="ARBA" id="ARBA00023157"/>
    </source>
</evidence>
<dbReference type="InterPro" id="IPR036943">
    <property type="entry name" value="FN_type2_sf"/>
</dbReference>
<feature type="disulfide bond" evidence="11">
    <location>
        <begin position="173"/>
        <end position="199"/>
    </location>
</feature>
<evidence type="ECO:0000256" key="4">
    <source>
        <dbReference type="ARBA" id="ARBA00022729"/>
    </source>
</evidence>
<accession>A0A3B3ZVH9</accession>
<dbReference type="Proteomes" id="UP000261520">
    <property type="component" value="Unplaced"/>
</dbReference>
<evidence type="ECO:0000256" key="2">
    <source>
        <dbReference type="ARBA" id="ARBA00022583"/>
    </source>
</evidence>
<dbReference type="CDD" id="cd00037">
    <property type="entry name" value="CLECT"/>
    <property type="match status" value="10"/>
</dbReference>
<evidence type="ECO:0000256" key="10">
    <source>
        <dbReference type="ARBA" id="ARBA00023180"/>
    </source>
</evidence>
<feature type="domain" description="Fibronectin type-II" evidence="15">
    <location>
        <begin position="168"/>
        <end position="216"/>
    </location>
</feature>
<reference evidence="16" key="2">
    <citation type="submission" date="2025-09" db="UniProtKB">
        <authorList>
            <consortium name="Ensembl"/>
        </authorList>
    </citation>
    <scope>IDENTIFICATION</scope>
</reference>
<reference evidence="16" key="1">
    <citation type="submission" date="2025-08" db="UniProtKB">
        <authorList>
            <consortium name="Ensembl"/>
        </authorList>
    </citation>
    <scope>IDENTIFICATION</scope>
</reference>
<dbReference type="PROSITE" id="PS50231">
    <property type="entry name" value="RICIN_B_LECTIN"/>
    <property type="match status" value="1"/>
</dbReference>
<dbReference type="SMART" id="SM00034">
    <property type="entry name" value="CLECT"/>
    <property type="match status" value="10"/>
</dbReference>
<sequence>ALKMSKATHFCLCLLIVWETTVFWGFGSNALSIFDDDIFTIQLSRTEQCISAKTPEEISLAPCDPHETSQLWKRGSGERLFHVATTQCLALKLPSKTLMLFNCTIGPIFGWKCRNNLVYTIYQIGLSATTDGKVIAKKEFNDTWVLGGSQDSICQKPYHIIYTTDGNSAGAPCEFPFKYKDKWYHECLPDSSNSGLSWCATTSNYDQDLRSGTCLIPEEGCQTLLEGPEENSCYEFVPSAAVTWQQALDSCRSQGGDLLSITAPEDLHSKTMLDGLGRMPERMWIGLHQLDPSQGWQWSDGSPLSLIRWETEMPPASTILDSDCGILNTNQSYEVESCDTKLPYICKKPLNASKTAPEESLVYKETLCSEGWVAWNGWCYKLIKDNPLNFTEAAMYCNKTEEGASLASFQSIDSKEMISTSFHSDQSRMNVWIGLISAGTNPAFFRWLSQEPITFTYWDTNQPTNPTQDFKCVYYSGETLKWRVGDCMERLPFMCQKKGRVKDLAEQDECPFKDGWRRHGNSCYRLNTKQVPFEDHCNFTIRNRFEQAFVNRLLADQISSEKQFIWIALKDYNNTGEYQWMTPDNPEVTYTNWEPTEPGQDGGCVVMSTGKPLGSWRVKNCNFFKAGTICRRDLGPAPVPEPESDINAPCPDGWTSTPNIKNCYKVWECCYYICYFTLYSTHQSLRALQSDNRFFWVGLNRRNPASRSWQWSNGHPVSLDILHQDFHVDDPYGRDCTAFKTMKSNLKHLFVFLLHEVNPIPFYVTPFHCDAKLEWVCQIPRGRTPKTPEWYNSEGHHETSIFIDKDEFWFVTEPRLTFEEAKLYCKEKGSTLASPPSFTAARQIHQKLNDVSNLSGYSNVCFYFYLYSRMFFYNSRFLGRCSTINGENVFPEYDMTCRARLPFVCQKVNVTSVEKNPYEPQPSGQSCELSLAFRNKCYIEMKNPRPISFKAAVEECESVRGTMLTITDQVEQDFITSILATRTDLNYTWLGLKLRPNQQKWVDDSSVTFVNFNPLLHGMVKPITINQFDVESMDLCAFMYNNPHSDLMGSWDFTSCGDYQPLAYCQHYADKMEEPQIPLKSFNIGNHTVLLLLQNLTWFEALEKCNENDMEFASISDTTLHSSLVVHVNRARTPMWIGLFSEDEGVHYRWTDHSHTVYSRWAPDAAGGSCVYIDTDGLWKTMECEEELGGAVCHKPHGKEDTISTPDVVAVKCPHKINGANWIPFRNNCYSLQMVSSRWEQFDKGHARETCKNLYDDATVLTIRDAEENEFIKQQLAPFQSLVQFIWLGMFKDDNDDQMKWFDGTNVQYNNWKYGRVAIDKPFLAGLNTFGVWFFITNKNYFQDLKQKMIVACKLDKDEKQKYNSSVTDFQHYGNLTYQVLAQKLTWFQALEECGRRGSHLASVHDLQHDAHISLISKTDGFPLWIGLSSQDTSGSDFEWSDGTFLDYKPTISEPQPSLSLPDPEAHCVYVTPDGKWVKSSCQTVTEGAICYTSNTTTPSQRAKLQAALVSNRCPQKDGGSLWVQHEEHCYAFDMSFYNYSVFSMEQAKSVCDNLDADLLTIKTKEENDFVTKHISDDPLVTSRTWLGISLNTEGKPVSWHDGTSLEYSNWKPNALSAAVGKNQCAVLNSNDGGTWKLAHCDTARSRVVCQTKASKGAPLAVAFLIIILVLLLLTIGFIVYKKKRHHFTTTVRYKRTFDESDSTSIVADPE</sequence>
<feature type="domain" description="C-type lectin" evidence="14">
    <location>
        <begin position="375"/>
        <end position="496"/>
    </location>
</feature>
<evidence type="ECO:0000313" key="16">
    <source>
        <dbReference type="Ensembl" id="ENSPMGP00000008301.1"/>
    </source>
</evidence>
<evidence type="ECO:0000313" key="17">
    <source>
        <dbReference type="Proteomes" id="UP000261520"/>
    </source>
</evidence>
<proteinExistence type="predicted"/>
<feature type="domain" description="C-type lectin" evidence="14">
    <location>
        <begin position="229"/>
        <end position="347"/>
    </location>
</feature>
<organism evidence="16 17">
    <name type="scientific">Periophthalmus magnuspinnatus</name>
    <dbReference type="NCBI Taxonomy" id="409849"/>
    <lineage>
        <taxon>Eukaryota</taxon>
        <taxon>Metazoa</taxon>
        <taxon>Chordata</taxon>
        <taxon>Craniata</taxon>
        <taxon>Vertebrata</taxon>
        <taxon>Euteleostomi</taxon>
        <taxon>Actinopterygii</taxon>
        <taxon>Neopterygii</taxon>
        <taxon>Teleostei</taxon>
        <taxon>Neoteleostei</taxon>
        <taxon>Acanthomorphata</taxon>
        <taxon>Gobiaria</taxon>
        <taxon>Gobiiformes</taxon>
        <taxon>Gobioidei</taxon>
        <taxon>Gobiidae</taxon>
        <taxon>Oxudercinae</taxon>
        <taxon>Periophthalmus</taxon>
    </lineage>
</organism>
<dbReference type="SUPFAM" id="SSF50370">
    <property type="entry name" value="Ricin B-like lectins"/>
    <property type="match status" value="1"/>
</dbReference>